<evidence type="ECO:0000259" key="9">
    <source>
        <dbReference type="SMART" id="SM00848"/>
    </source>
</evidence>
<evidence type="ECO:0000256" key="7">
    <source>
        <dbReference type="SAM" id="MobiDB-lite"/>
    </source>
</evidence>
<dbReference type="PROSITE" id="PS00639">
    <property type="entry name" value="THIOL_PROTEASE_HIS"/>
    <property type="match status" value="1"/>
</dbReference>
<dbReference type="InterPro" id="IPR039417">
    <property type="entry name" value="Peptidase_C1A_papain-like"/>
</dbReference>
<dbReference type="InterPro" id="IPR013128">
    <property type="entry name" value="Peptidase_C1A"/>
</dbReference>
<dbReference type="Pfam" id="PF08246">
    <property type="entry name" value="Inhibitor_I29"/>
    <property type="match status" value="1"/>
</dbReference>
<dbReference type="InterPro" id="IPR013201">
    <property type="entry name" value="Prot_inhib_I29"/>
</dbReference>
<dbReference type="Pfam" id="PF00112">
    <property type="entry name" value="Peptidase_C1"/>
    <property type="match status" value="1"/>
</dbReference>
<dbReference type="SMART" id="SM00645">
    <property type="entry name" value="Pept_C1"/>
    <property type="match status" value="1"/>
</dbReference>
<dbReference type="SUPFAM" id="SSF54001">
    <property type="entry name" value="Cysteine proteinases"/>
    <property type="match status" value="1"/>
</dbReference>
<evidence type="ECO:0000313" key="11">
    <source>
        <dbReference type="Proteomes" id="UP001162480"/>
    </source>
</evidence>
<dbReference type="SMART" id="SM00848">
    <property type="entry name" value="Inhibitor_I29"/>
    <property type="match status" value="1"/>
</dbReference>
<dbReference type="PANTHER" id="PTHR12411">
    <property type="entry name" value="CYSTEINE PROTEASE FAMILY C1-RELATED"/>
    <property type="match status" value="1"/>
</dbReference>
<evidence type="ECO:0000256" key="6">
    <source>
        <dbReference type="ARBA" id="ARBA00023157"/>
    </source>
</evidence>
<evidence type="ECO:0000259" key="8">
    <source>
        <dbReference type="SMART" id="SM00645"/>
    </source>
</evidence>
<dbReference type="FunFam" id="3.90.70.10:FF:000006">
    <property type="entry name" value="Cathepsin S"/>
    <property type="match status" value="1"/>
</dbReference>
<organism evidence="10 11">
    <name type="scientific">Octopus vulgaris</name>
    <name type="common">Common octopus</name>
    <dbReference type="NCBI Taxonomy" id="6645"/>
    <lineage>
        <taxon>Eukaryota</taxon>
        <taxon>Metazoa</taxon>
        <taxon>Spiralia</taxon>
        <taxon>Lophotrochozoa</taxon>
        <taxon>Mollusca</taxon>
        <taxon>Cephalopoda</taxon>
        <taxon>Coleoidea</taxon>
        <taxon>Octopodiformes</taxon>
        <taxon>Octopoda</taxon>
        <taxon>Incirrata</taxon>
        <taxon>Octopodidae</taxon>
        <taxon>Octopus</taxon>
    </lineage>
</organism>
<keyword evidence="2" id="KW-0645">Protease</keyword>
<feature type="region of interest" description="Disordered" evidence="7">
    <location>
        <begin position="319"/>
        <end position="396"/>
    </location>
</feature>
<accession>A0AA36B6I3</accession>
<protein>
    <submittedName>
        <fullName evidence="10">Cathepsin L1-like</fullName>
    </submittedName>
</protein>
<dbReference type="Gene3D" id="3.90.70.10">
    <property type="entry name" value="Cysteine proteinases"/>
    <property type="match status" value="1"/>
</dbReference>
<evidence type="ECO:0000256" key="3">
    <source>
        <dbReference type="ARBA" id="ARBA00022801"/>
    </source>
</evidence>
<dbReference type="InterPro" id="IPR025660">
    <property type="entry name" value="Pept_his_AS"/>
</dbReference>
<dbReference type="AlphaFoldDB" id="A0AA36B6I3"/>
<dbReference type="InterPro" id="IPR000668">
    <property type="entry name" value="Peptidase_C1A_C"/>
</dbReference>
<feature type="compositionally biased region" description="Polar residues" evidence="7">
    <location>
        <begin position="369"/>
        <end position="378"/>
    </location>
</feature>
<feature type="domain" description="Peptidase C1A papain C-terminal" evidence="8">
    <location>
        <begin position="86"/>
        <end position="283"/>
    </location>
</feature>
<keyword evidence="6" id="KW-1015">Disulfide bond</keyword>
<dbReference type="GO" id="GO:0006508">
    <property type="term" value="P:proteolysis"/>
    <property type="evidence" value="ECO:0007669"/>
    <property type="project" value="UniProtKB-KW"/>
</dbReference>
<comment type="similarity">
    <text evidence="1">Belongs to the peptidase C1 family.</text>
</comment>
<dbReference type="GO" id="GO:0008234">
    <property type="term" value="F:cysteine-type peptidase activity"/>
    <property type="evidence" value="ECO:0007669"/>
    <property type="project" value="UniProtKB-KW"/>
</dbReference>
<evidence type="ECO:0000256" key="5">
    <source>
        <dbReference type="ARBA" id="ARBA00023145"/>
    </source>
</evidence>
<evidence type="ECO:0000256" key="1">
    <source>
        <dbReference type="ARBA" id="ARBA00008455"/>
    </source>
</evidence>
<sequence length="396" mass="45111">MKLFNKNYETAENEFVRRVIWEKNLQYVNQHNLEADMGLHTYWLGLNEYADLENREFVKKMNNLIPRNLTTYKPKLIFANDNIKDLPDTVDWRTKGYVTEVKNQAQCGSCWAFSTTGSLEGQIFKKTGKLVSLSEQNLVDCSASFGNNGCEGGLMDNAFKYIKKFGIDSEASYPYEGVDAKCRYKKSEVVATDTGYVDVKSMSEDSLQSAVAKVGPISVAIDAGHLSFQLYKHGVYKESRCSATALDHGVLAAGYGTDNGQDYWLVKNSTICPEKGRATTCPEKNVRSQNIVEQRQQTLIEENRQGTSSSQYVEVKQRRMQETSTMETPEETEALRNADRLRRGKPVQWKDQKIQNRMKTQKSRAMETPQETEAWTNTDRLRKQDSEENTSLPQIQ</sequence>
<feature type="domain" description="Cathepsin propeptide inhibitor" evidence="9">
    <location>
        <begin position="1"/>
        <end position="57"/>
    </location>
</feature>
<proteinExistence type="inferred from homology"/>
<evidence type="ECO:0000256" key="4">
    <source>
        <dbReference type="ARBA" id="ARBA00022807"/>
    </source>
</evidence>
<dbReference type="PROSITE" id="PS00139">
    <property type="entry name" value="THIOL_PROTEASE_CYS"/>
    <property type="match status" value="1"/>
</dbReference>
<dbReference type="InterPro" id="IPR000169">
    <property type="entry name" value="Pept_cys_AS"/>
</dbReference>
<dbReference type="Proteomes" id="UP001162480">
    <property type="component" value="Chromosome 10"/>
</dbReference>
<dbReference type="CDD" id="cd02248">
    <property type="entry name" value="Peptidase_C1A"/>
    <property type="match status" value="1"/>
</dbReference>
<keyword evidence="11" id="KW-1185">Reference proteome</keyword>
<gene>
    <name evidence="10" type="ORF">OCTVUL_1B018034</name>
</gene>
<evidence type="ECO:0000313" key="10">
    <source>
        <dbReference type="EMBL" id="CAI9728806.1"/>
    </source>
</evidence>
<name>A0AA36B6I3_OCTVU</name>
<reference evidence="10" key="1">
    <citation type="submission" date="2023-08" db="EMBL/GenBank/DDBJ databases">
        <authorList>
            <person name="Alioto T."/>
            <person name="Alioto T."/>
            <person name="Gomez Garrido J."/>
        </authorList>
    </citation>
    <scope>NUCLEOTIDE SEQUENCE</scope>
</reference>
<dbReference type="InterPro" id="IPR038765">
    <property type="entry name" value="Papain-like_cys_pep_sf"/>
</dbReference>
<dbReference type="EMBL" id="OX597823">
    <property type="protein sequence ID" value="CAI9728806.1"/>
    <property type="molecule type" value="Genomic_DNA"/>
</dbReference>
<keyword evidence="5" id="KW-0865">Zymogen</keyword>
<keyword evidence="4" id="KW-0788">Thiol protease</keyword>
<dbReference type="PRINTS" id="PR00705">
    <property type="entry name" value="PAPAIN"/>
</dbReference>
<keyword evidence="3" id="KW-0378">Hydrolase</keyword>
<evidence type="ECO:0000256" key="2">
    <source>
        <dbReference type="ARBA" id="ARBA00022670"/>
    </source>
</evidence>